<name>A0A931F7T8_9FIRM</name>
<organism evidence="1 2">
    <name type="scientific">Halonatronomonas betaini</name>
    <dbReference type="NCBI Taxonomy" id="2778430"/>
    <lineage>
        <taxon>Bacteria</taxon>
        <taxon>Bacillati</taxon>
        <taxon>Bacillota</taxon>
        <taxon>Clostridia</taxon>
        <taxon>Halanaerobiales</taxon>
        <taxon>Halarsenatibacteraceae</taxon>
        <taxon>Halonatronomonas</taxon>
    </lineage>
</organism>
<accession>A0A931F7T8</accession>
<dbReference type="Proteomes" id="UP000621436">
    <property type="component" value="Unassembled WGS sequence"/>
</dbReference>
<evidence type="ECO:0000313" key="1">
    <source>
        <dbReference type="EMBL" id="MBF8437021.1"/>
    </source>
</evidence>
<reference evidence="1" key="1">
    <citation type="submission" date="2020-11" db="EMBL/GenBank/DDBJ databases">
        <title>Halonatronomonas betainensis gen. nov., sp. nov. a novel haloalkaliphilic representative of the family Halanaerobiacae capable of betaine degradation.</title>
        <authorList>
            <person name="Boltyanskaya Y."/>
            <person name="Kevbrin V."/>
            <person name="Detkova E."/>
            <person name="Grouzdev D.S."/>
            <person name="Koziaeva V."/>
            <person name="Zhilina T."/>
        </authorList>
    </citation>
    <scope>NUCLEOTIDE SEQUENCE</scope>
    <source>
        <strain evidence="1">Z-7014</strain>
    </source>
</reference>
<dbReference type="EMBL" id="JADPIE010000004">
    <property type="protein sequence ID" value="MBF8437021.1"/>
    <property type="molecule type" value="Genomic_DNA"/>
</dbReference>
<dbReference type="RefSeq" id="WP_270453952.1">
    <property type="nucleotide sequence ID" value="NZ_JADPIE010000004.1"/>
</dbReference>
<dbReference type="AlphaFoldDB" id="A0A931F7T8"/>
<comment type="caution">
    <text evidence="1">The sequence shown here is derived from an EMBL/GenBank/DDBJ whole genome shotgun (WGS) entry which is preliminary data.</text>
</comment>
<keyword evidence="2" id="KW-1185">Reference proteome</keyword>
<proteinExistence type="predicted"/>
<sequence>MSKVKMPLMSEAASGKFGKEFVYYKRYGKSICRRYVKNDGGDSKASRKNRNLFKEAVEFSKLLTVDDKAAWNKMSQGTTLNGNNLFMRAALTSFHNGNNFRTIYGVEFVKRSGDPSESVGSRDNWVELEIIYQAEAELEYYLIVGEGNFNNWNGGDTLTGIGDFDDLERKVEGMTDSEGRGSFMVDRLKPNRDYWFRIVRPEGDGISAVYEVLNYDNQA</sequence>
<gene>
    <name evidence="1" type="ORF">I0Q91_08030</name>
</gene>
<evidence type="ECO:0000313" key="2">
    <source>
        <dbReference type="Proteomes" id="UP000621436"/>
    </source>
</evidence>
<protein>
    <submittedName>
        <fullName evidence="1">Uncharacterized protein</fullName>
    </submittedName>
</protein>